<sequence>MPGPGRADIVHVGSGESGYSEWVVRGREDILICGTRESGYSAYNAGSGEMQDIVNAGSGADIVNGWSRERQI</sequence>
<accession>A0ABN9BLU2</accession>
<dbReference type="EMBL" id="CATNWA010004700">
    <property type="protein sequence ID" value="CAI9548463.1"/>
    <property type="molecule type" value="Genomic_DNA"/>
</dbReference>
<organism evidence="1 2">
    <name type="scientific">Staurois parvus</name>
    <dbReference type="NCBI Taxonomy" id="386267"/>
    <lineage>
        <taxon>Eukaryota</taxon>
        <taxon>Metazoa</taxon>
        <taxon>Chordata</taxon>
        <taxon>Craniata</taxon>
        <taxon>Vertebrata</taxon>
        <taxon>Euteleostomi</taxon>
        <taxon>Amphibia</taxon>
        <taxon>Batrachia</taxon>
        <taxon>Anura</taxon>
        <taxon>Neobatrachia</taxon>
        <taxon>Ranoidea</taxon>
        <taxon>Ranidae</taxon>
        <taxon>Staurois</taxon>
    </lineage>
</organism>
<evidence type="ECO:0000313" key="1">
    <source>
        <dbReference type="EMBL" id="CAI9548463.1"/>
    </source>
</evidence>
<name>A0ABN9BLU2_9NEOB</name>
<dbReference type="Proteomes" id="UP001162483">
    <property type="component" value="Unassembled WGS sequence"/>
</dbReference>
<comment type="caution">
    <text evidence="1">The sequence shown here is derived from an EMBL/GenBank/DDBJ whole genome shotgun (WGS) entry which is preliminary data.</text>
</comment>
<gene>
    <name evidence="1" type="ORF">SPARVUS_LOCUS3154763</name>
</gene>
<evidence type="ECO:0000313" key="2">
    <source>
        <dbReference type="Proteomes" id="UP001162483"/>
    </source>
</evidence>
<protein>
    <submittedName>
        <fullName evidence="1">Uncharacterized protein</fullName>
    </submittedName>
</protein>
<keyword evidence="2" id="KW-1185">Reference proteome</keyword>
<proteinExistence type="predicted"/>
<reference evidence="1" key="1">
    <citation type="submission" date="2023-05" db="EMBL/GenBank/DDBJ databases">
        <authorList>
            <person name="Stuckert A."/>
        </authorList>
    </citation>
    <scope>NUCLEOTIDE SEQUENCE</scope>
</reference>